<dbReference type="Gene3D" id="2.20.28.40">
    <property type="entry name" value="H/ACA ribonucleoprotein complex, subunit Nop10"/>
    <property type="match status" value="1"/>
</dbReference>
<organism evidence="8">
    <name type="scientific">Thermogladius calderae</name>
    <dbReference type="NCBI Taxonomy" id="1200300"/>
    <lineage>
        <taxon>Archaea</taxon>
        <taxon>Thermoproteota</taxon>
        <taxon>Thermoprotei</taxon>
        <taxon>Desulfurococcales</taxon>
        <taxon>Desulfurococcaceae</taxon>
        <taxon>Thermogladius</taxon>
    </lineage>
</organism>
<protein>
    <recommendedName>
        <fullName evidence="3 7">Ribosome biogenesis protein Nop10</fullName>
    </recommendedName>
</protein>
<dbReference type="GO" id="GO:0006364">
    <property type="term" value="P:rRNA processing"/>
    <property type="evidence" value="ECO:0007669"/>
    <property type="project" value="UniProtKB-UniRule"/>
</dbReference>
<dbReference type="Pfam" id="PF04135">
    <property type="entry name" value="Nop10p"/>
    <property type="match status" value="1"/>
</dbReference>
<evidence type="ECO:0000256" key="5">
    <source>
        <dbReference type="ARBA" id="ARBA00022552"/>
    </source>
</evidence>
<keyword evidence="4 7" id="KW-0690">Ribosome biogenesis</keyword>
<comment type="similarity">
    <text evidence="2 7">Belongs to the NOP10 family.</text>
</comment>
<evidence type="ECO:0000256" key="4">
    <source>
        <dbReference type="ARBA" id="ARBA00022517"/>
    </source>
</evidence>
<gene>
    <name evidence="7" type="primary">nop10</name>
    <name evidence="8" type="ORF">ENM60_03125</name>
</gene>
<evidence type="ECO:0000256" key="6">
    <source>
        <dbReference type="ARBA" id="ARBA00023274"/>
    </source>
</evidence>
<evidence type="ECO:0000256" key="2">
    <source>
        <dbReference type="ARBA" id="ARBA00009462"/>
    </source>
</evidence>
<keyword evidence="5 7" id="KW-0698">rRNA processing</keyword>
<dbReference type="GO" id="GO:0001522">
    <property type="term" value="P:pseudouridine synthesis"/>
    <property type="evidence" value="ECO:0007669"/>
    <property type="project" value="InterPro"/>
</dbReference>
<dbReference type="AlphaFoldDB" id="A0A7J3XYJ8"/>
<dbReference type="SUPFAM" id="SSF144210">
    <property type="entry name" value="Nop10-like SnoRNP"/>
    <property type="match status" value="1"/>
</dbReference>
<keyword evidence="6 7" id="KW-0687">Ribonucleoprotein</keyword>
<accession>A0A7J3XYJ8</accession>
<evidence type="ECO:0000256" key="1">
    <source>
        <dbReference type="ARBA" id="ARBA00002325"/>
    </source>
</evidence>
<dbReference type="InterPro" id="IPR023532">
    <property type="entry name" value="Nop10_arc-typ"/>
</dbReference>
<evidence type="ECO:0000256" key="3">
    <source>
        <dbReference type="ARBA" id="ARBA00018821"/>
    </source>
</evidence>
<dbReference type="InterPro" id="IPR036756">
    <property type="entry name" value="H/ACA_rnp_Nop10_sf"/>
</dbReference>
<dbReference type="InterPro" id="IPR007264">
    <property type="entry name" value="H/ACA_rnp_Nop10"/>
</dbReference>
<dbReference type="EMBL" id="DRYK01000042">
    <property type="protein sequence ID" value="HHP67770.1"/>
    <property type="molecule type" value="Genomic_DNA"/>
</dbReference>
<comment type="caution">
    <text evidence="8">The sequence shown here is derived from an EMBL/GenBank/DDBJ whole genome shotgun (WGS) entry which is preliminary data.</text>
</comment>
<comment type="function">
    <text evidence="1 7">Involved in ribosome biogenesis; more specifically in 18S rRNA pseudouridylation and in cleavage of pre-rRNA.</text>
</comment>
<reference evidence="8" key="1">
    <citation type="journal article" date="2020" name="mSystems">
        <title>Genome- and Community-Level Interaction Insights into Carbon Utilization and Element Cycling Functions of Hydrothermarchaeota in Hydrothermal Sediment.</title>
        <authorList>
            <person name="Zhou Z."/>
            <person name="Liu Y."/>
            <person name="Xu W."/>
            <person name="Pan J."/>
            <person name="Luo Z.H."/>
            <person name="Li M."/>
        </authorList>
    </citation>
    <scope>NUCLEOTIDE SEQUENCE [LARGE SCALE GENOMIC DNA]</scope>
    <source>
        <strain evidence="8">SpSt-110</strain>
    </source>
</reference>
<dbReference type="HAMAP" id="MF_00803">
    <property type="entry name" value="Nop10"/>
    <property type="match status" value="1"/>
</dbReference>
<evidence type="ECO:0000313" key="8">
    <source>
        <dbReference type="EMBL" id="HHP67770.1"/>
    </source>
</evidence>
<dbReference type="GO" id="GO:0030515">
    <property type="term" value="F:snoRNA binding"/>
    <property type="evidence" value="ECO:0007669"/>
    <property type="project" value="InterPro"/>
</dbReference>
<dbReference type="GO" id="GO:1990904">
    <property type="term" value="C:ribonucleoprotein complex"/>
    <property type="evidence" value="ECO:0007669"/>
    <property type="project" value="UniProtKB-KW"/>
</dbReference>
<dbReference type="NCBIfam" id="NF009623">
    <property type="entry name" value="PRK13130.1"/>
    <property type="match status" value="1"/>
</dbReference>
<name>A0A7J3XYJ8_9CREN</name>
<evidence type="ECO:0000256" key="7">
    <source>
        <dbReference type="HAMAP-Rule" id="MF_00803"/>
    </source>
</evidence>
<sequence>MKWLMRKCVRCGRYTLASDRCPYCGGELRVPHPPRASPDDKMVLYRLKAKIESGALKLDEKPAYIP</sequence>
<proteinExistence type="inferred from homology"/>